<feature type="transmembrane region" description="Helical" evidence="8">
    <location>
        <begin position="12"/>
        <end position="30"/>
    </location>
</feature>
<dbReference type="Proteomes" id="UP001265700">
    <property type="component" value="Unassembled WGS sequence"/>
</dbReference>
<evidence type="ECO:0000313" key="10">
    <source>
        <dbReference type="Proteomes" id="UP001265700"/>
    </source>
</evidence>
<gene>
    <name evidence="9" type="ORF">J2W49_000215</name>
</gene>
<feature type="transmembrane region" description="Helical" evidence="8">
    <location>
        <begin position="133"/>
        <end position="153"/>
    </location>
</feature>
<evidence type="ECO:0000256" key="7">
    <source>
        <dbReference type="ARBA" id="ARBA00023136"/>
    </source>
</evidence>
<keyword evidence="10" id="KW-1185">Reference proteome</keyword>
<dbReference type="PANTHER" id="PTHR33908">
    <property type="entry name" value="MANNOSYLTRANSFERASE YKCB-RELATED"/>
    <property type="match status" value="1"/>
</dbReference>
<dbReference type="EMBL" id="JAVDWU010000001">
    <property type="protein sequence ID" value="MDR7148287.1"/>
    <property type="molecule type" value="Genomic_DNA"/>
</dbReference>
<accession>A0ABU1WG90</accession>
<dbReference type="PANTHER" id="PTHR33908:SF11">
    <property type="entry name" value="MEMBRANE PROTEIN"/>
    <property type="match status" value="1"/>
</dbReference>
<feature type="transmembrane region" description="Helical" evidence="8">
    <location>
        <begin position="158"/>
        <end position="176"/>
    </location>
</feature>
<keyword evidence="4" id="KW-0808">Transferase</keyword>
<sequence>MNASAFFFVANRFWWAIMLIVCLALTALSARQISTNNIKGDALQNLDISLNLYHHKSFARSNGKKIHLTNFREPFPTLVTSTYFALSGKDSSYLTISNLRTGDPAKFVKLHNLGWVFLGLIASWLLLNEVTKTRLGGGFAAAACYLLFFNNIYIVNSLYTELATGVLLLWVSWLMVRATQTLRLSYFLISGIVMGLLCLTKSAFLYVAPMIILTIVFWPKAMINGDQKKRFYERAVRALFMTCGTLIIVAPWVVRNHMLFDTAQITSGRSGWVLYKRALLNQMTEEEFRGGFAVFGPDLYRHLVKDTFLSVEPEDMTSKHGRFRRLYAGPSEFSQEDLRAQTFGEPENAISFYRKTSATFIKLSNKMKKQGLPHPELLADKMMQAEAKDMILSDPMRHLVMGSLMFWRGFWNLSSNIDIPLLNSVKYKTYAINVINAALGVSLIVIFLSNFLKRNAAGLSLTIAPILMMVFYTSVSQNLPRFFAPTIPIMIVSTLMITQCILLKLKAKMRMFKDADSG</sequence>
<reference evidence="9 10" key="1">
    <citation type="submission" date="2023-07" db="EMBL/GenBank/DDBJ databases">
        <title>Sorghum-associated microbial communities from plants grown in Nebraska, USA.</title>
        <authorList>
            <person name="Schachtman D."/>
        </authorList>
    </citation>
    <scope>NUCLEOTIDE SEQUENCE [LARGE SCALE GENOMIC DNA]</scope>
    <source>
        <strain evidence="9 10">4249</strain>
    </source>
</reference>
<evidence type="ECO:0000256" key="6">
    <source>
        <dbReference type="ARBA" id="ARBA00022989"/>
    </source>
</evidence>
<evidence type="ECO:0000256" key="3">
    <source>
        <dbReference type="ARBA" id="ARBA00022676"/>
    </source>
</evidence>
<keyword evidence="2" id="KW-1003">Cell membrane</keyword>
<feature type="transmembrane region" description="Helical" evidence="8">
    <location>
        <begin position="430"/>
        <end position="449"/>
    </location>
</feature>
<feature type="transmembrane region" description="Helical" evidence="8">
    <location>
        <begin position="204"/>
        <end position="223"/>
    </location>
</feature>
<organism evidence="9 10">
    <name type="scientific">Hydrogenophaga palleronii</name>
    <dbReference type="NCBI Taxonomy" id="65655"/>
    <lineage>
        <taxon>Bacteria</taxon>
        <taxon>Pseudomonadati</taxon>
        <taxon>Pseudomonadota</taxon>
        <taxon>Betaproteobacteria</taxon>
        <taxon>Burkholderiales</taxon>
        <taxon>Comamonadaceae</taxon>
        <taxon>Hydrogenophaga</taxon>
    </lineage>
</organism>
<comment type="caution">
    <text evidence="9">The sequence shown here is derived from an EMBL/GenBank/DDBJ whole genome shotgun (WGS) entry which is preliminary data.</text>
</comment>
<dbReference type="RefSeq" id="WP_310310634.1">
    <property type="nucleotide sequence ID" value="NZ_JAVDWU010000001.1"/>
</dbReference>
<feature type="transmembrane region" description="Helical" evidence="8">
    <location>
        <begin position="456"/>
        <end position="476"/>
    </location>
</feature>
<keyword evidence="5 8" id="KW-0812">Transmembrane</keyword>
<evidence type="ECO:0000256" key="8">
    <source>
        <dbReference type="SAM" id="Phobius"/>
    </source>
</evidence>
<feature type="transmembrane region" description="Helical" evidence="8">
    <location>
        <begin position="110"/>
        <end position="127"/>
    </location>
</feature>
<feature type="transmembrane region" description="Helical" evidence="8">
    <location>
        <begin position="482"/>
        <end position="503"/>
    </location>
</feature>
<evidence type="ECO:0000313" key="9">
    <source>
        <dbReference type="EMBL" id="MDR7148287.1"/>
    </source>
</evidence>
<evidence type="ECO:0000256" key="1">
    <source>
        <dbReference type="ARBA" id="ARBA00004651"/>
    </source>
</evidence>
<protein>
    <recommendedName>
        <fullName evidence="11">Glycosyltransferase RgtA/B/C/D-like domain-containing protein</fullName>
    </recommendedName>
</protein>
<name>A0ABU1WG90_9BURK</name>
<keyword evidence="3" id="KW-0328">Glycosyltransferase</keyword>
<evidence type="ECO:0000256" key="4">
    <source>
        <dbReference type="ARBA" id="ARBA00022679"/>
    </source>
</evidence>
<keyword evidence="6 8" id="KW-1133">Transmembrane helix</keyword>
<evidence type="ECO:0000256" key="2">
    <source>
        <dbReference type="ARBA" id="ARBA00022475"/>
    </source>
</evidence>
<evidence type="ECO:0000256" key="5">
    <source>
        <dbReference type="ARBA" id="ARBA00022692"/>
    </source>
</evidence>
<evidence type="ECO:0008006" key="11">
    <source>
        <dbReference type="Google" id="ProtNLM"/>
    </source>
</evidence>
<proteinExistence type="predicted"/>
<dbReference type="InterPro" id="IPR050297">
    <property type="entry name" value="LipidA_mod_glycosyltrf_83"/>
</dbReference>
<comment type="subcellular location">
    <subcellularLocation>
        <location evidence="1">Cell membrane</location>
        <topology evidence="1">Multi-pass membrane protein</topology>
    </subcellularLocation>
</comment>
<feature type="transmembrane region" description="Helical" evidence="8">
    <location>
        <begin position="182"/>
        <end position="199"/>
    </location>
</feature>
<keyword evidence="7 8" id="KW-0472">Membrane</keyword>
<feature type="transmembrane region" description="Helical" evidence="8">
    <location>
        <begin position="235"/>
        <end position="254"/>
    </location>
</feature>